<dbReference type="Gene3D" id="1.25.10.10">
    <property type="entry name" value="Leucine-rich Repeat Variant"/>
    <property type="match status" value="1"/>
</dbReference>
<feature type="region of interest" description="Disordered" evidence="1">
    <location>
        <begin position="396"/>
        <end position="460"/>
    </location>
</feature>
<dbReference type="AlphaFoldDB" id="A0AAQ4D2D3"/>
<feature type="compositionally biased region" description="Polar residues" evidence="1">
    <location>
        <begin position="635"/>
        <end position="647"/>
    </location>
</feature>
<protein>
    <recommendedName>
        <fullName evidence="2">GBD/FH3 domain-containing protein</fullName>
    </recommendedName>
</protein>
<reference evidence="3 4" key="1">
    <citation type="journal article" date="2023" name="Arcadia Sci">
        <title>De novo assembly of a long-read Amblyomma americanum tick genome.</title>
        <authorList>
            <person name="Chou S."/>
            <person name="Poskanzer K.E."/>
            <person name="Rollins M."/>
            <person name="Thuy-Boun P.S."/>
        </authorList>
    </citation>
    <scope>NUCLEOTIDE SEQUENCE [LARGE SCALE GENOMIC DNA]</scope>
    <source>
        <strain evidence="3">F_SG_1</strain>
        <tissue evidence="3">Salivary glands</tissue>
    </source>
</reference>
<dbReference type="GO" id="GO:0016477">
    <property type="term" value="P:cell migration"/>
    <property type="evidence" value="ECO:0007669"/>
    <property type="project" value="TreeGrafter"/>
</dbReference>
<dbReference type="SMART" id="SM01140">
    <property type="entry name" value="Drf_GBD"/>
    <property type="match status" value="1"/>
</dbReference>
<dbReference type="PROSITE" id="PS51232">
    <property type="entry name" value="GBD_FH3"/>
    <property type="match status" value="1"/>
</dbReference>
<evidence type="ECO:0000256" key="1">
    <source>
        <dbReference type="SAM" id="MobiDB-lite"/>
    </source>
</evidence>
<dbReference type="GO" id="GO:0005829">
    <property type="term" value="C:cytosol"/>
    <property type="evidence" value="ECO:0007669"/>
    <property type="project" value="TreeGrafter"/>
</dbReference>
<dbReference type="InterPro" id="IPR010473">
    <property type="entry name" value="GTPase-bd"/>
</dbReference>
<dbReference type="InterPro" id="IPR011989">
    <property type="entry name" value="ARM-like"/>
</dbReference>
<feature type="domain" description="GBD/FH3" evidence="2">
    <location>
        <begin position="12"/>
        <end position="436"/>
    </location>
</feature>
<feature type="compositionally biased region" description="Basic and acidic residues" evidence="1">
    <location>
        <begin position="574"/>
        <end position="588"/>
    </location>
</feature>
<name>A0AAQ4D2D3_AMBAM</name>
<dbReference type="GO" id="GO:0051015">
    <property type="term" value="F:actin filament binding"/>
    <property type="evidence" value="ECO:0007669"/>
    <property type="project" value="TreeGrafter"/>
</dbReference>
<feature type="region of interest" description="Disordered" evidence="1">
    <location>
        <begin position="752"/>
        <end position="773"/>
    </location>
</feature>
<organism evidence="3 4">
    <name type="scientific">Amblyomma americanum</name>
    <name type="common">Lone star tick</name>
    <dbReference type="NCBI Taxonomy" id="6943"/>
    <lineage>
        <taxon>Eukaryota</taxon>
        <taxon>Metazoa</taxon>
        <taxon>Ecdysozoa</taxon>
        <taxon>Arthropoda</taxon>
        <taxon>Chelicerata</taxon>
        <taxon>Arachnida</taxon>
        <taxon>Acari</taxon>
        <taxon>Parasitiformes</taxon>
        <taxon>Ixodida</taxon>
        <taxon>Ixodoidea</taxon>
        <taxon>Ixodidae</taxon>
        <taxon>Amblyomminae</taxon>
        <taxon>Amblyomma</taxon>
    </lineage>
</organism>
<feature type="region of interest" description="Disordered" evidence="1">
    <location>
        <begin position="61"/>
        <end position="92"/>
    </location>
</feature>
<evidence type="ECO:0000259" key="2">
    <source>
        <dbReference type="PROSITE" id="PS51232"/>
    </source>
</evidence>
<keyword evidence="4" id="KW-1185">Reference proteome</keyword>
<proteinExistence type="predicted"/>
<feature type="compositionally biased region" description="Polar residues" evidence="1">
    <location>
        <begin position="603"/>
        <end position="624"/>
    </location>
</feature>
<dbReference type="PANTHER" id="PTHR45857:SF9">
    <property type="entry name" value="MULTIPLE WING HAIRS, ISOFORM C"/>
    <property type="match status" value="1"/>
</dbReference>
<dbReference type="SUPFAM" id="SSF48371">
    <property type="entry name" value="ARM repeat"/>
    <property type="match status" value="1"/>
</dbReference>
<evidence type="ECO:0000313" key="3">
    <source>
        <dbReference type="EMBL" id="KAK8756623.1"/>
    </source>
</evidence>
<feature type="region of interest" description="Disordered" evidence="1">
    <location>
        <begin position="502"/>
        <end position="524"/>
    </location>
</feature>
<dbReference type="Pfam" id="PF06371">
    <property type="entry name" value="Drf_GBD"/>
    <property type="match status" value="1"/>
</dbReference>
<accession>A0AAQ4D2D3</accession>
<dbReference type="InterPro" id="IPR010472">
    <property type="entry name" value="FH3_dom"/>
</dbReference>
<gene>
    <name evidence="3" type="ORF">V5799_000675</name>
</gene>
<dbReference type="Proteomes" id="UP001321473">
    <property type="component" value="Unassembled WGS sequence"/>
</dbReference>
<dbReference type="InterPro" id="IPR043592">
    <property type="entry name" value="FMNL_animal"/>
</dbReference>
<dbReference type="InterPro" id="IPR014768">
    <property type="entry name" value="GBD/FH3_dom"/>
</dbReference>
<dbReference type="GO" id="GO:0008360">
    <property type="term" value="P:regulation of cell shape"/>
    <property type="evidence" value="ECO:0007669"/>
    <property type="project" value="TreeGrafter"/>
</dbReference>
<dbReference type="SMART" id="SM01139">
    <property type="entry name" value="Drf_FH3"/>
    <property type="match status" value="1"/>
</dbReference>
<sequence length="799" mass="87654">MNFRRESLSRFGTLNPHKTIKPLLRVYLSHLCIFSSQASPRPPYLTATDYVFYVKRQTQRENSHHNNHLHHQNGGANCRSVTSSGGDQPALSPEDAMVELTNFTELMRRLKEDLRSSYSSFVEEFVSEPNDGVTLLLDLLKTYRKSTGVDHGRYASTRARQQQAKKAQSEELDCLQCLFYSLRCQKSLGKIISHGSGLCTIASSIMSNCSKSRKLALELLTKTCEDHPTGHVKVLEAMSSVRLIFGEPVRFKFLVSMLLGGGKMTAGFEFSAMYFFNILLSNSKTPSERVRLQSELEEAGFEVSVLEKNLQEKAVPSTDGVWEEIGRWKRNYLDVGSTLNEHKRVGNENGKLRTEVELLRRALRKLEEDKMNLMQVERELKEKCEDLKQEVQTLKKVIEEPKTSSKTSDTEDSDQSDAQATDSGRSSFLEYSTETEQPAGEEVLIDVPTIRPPDGFQSDSEDLGLAEKRALASLKIASAQISKPAEIKNTSALLLGCGTPNGKANSTNGGSLDSDGSSDKDDIIDWNYPALPEPRLFRRNSRSASRSGDVNDEKPRVIGVHRFVDSATARRRSKSEDRRKLQQNESTHEIISNGILLERSKEMSSSSTGFRKQSNLSASSTVLSRESVPAEPATNVDTTMKPSTSLSLPLDKLGSTLTVTASATPKTSTGKASALCAKPSAASKLGMTASFPKSSRLSTLTTARRSGSEELLKSQEGTPVDDGAFPAGIAAYKANFILRGHGNCGLYSGSNKASPKGNDVTNVPTTSPSPVVSCAARDSVSTEVHREIADAVRQIGGWL</sequence>
<dbReference type="EMBL" id="JARKHS020036081">
    <property type="protein sequence ID" value="KAK8756623.1"/>
    <property type="molecule type" value="Genomic_DNA"/>
</dbReference>
<dbReference type="PANTHER" id="PTHR45857">
    <property type="entry name" value="FORMIN-LIKE PROTEIN"/>
    <property type="match status" value="1"/>
</dbReference>
<dbReference type="Pfam" id="PF06367">
    <property type="entry name" value="Drf_FH3"/>
    <property type="match status" value="1"/>
</dbReference>
<dbReference type="GO" id="GO:0031267">
    <property type="term" value="F:small GTPase binding"/>
    <property type="evidence" value="ECO:0007669"/>
    <property type="project" value="InterPro"/>
</dbReference>
<feature type="compositionally biased region" description="Polar residues" evidence="1">
    <location>
        <begin position="752"/>
        <end position="770"/>
    </location>
</feature>
<comment type="caution">
    <text evidence="3">The sequence shown here is derived from an EMBL/GenBank/DDBJ whole genome shotgun (WGS) entry which is preliminary data.</text>
</comment>
<dbReference type="InterPro" id="IPR016024">
    <property type="entry name" value="ARM-type_fold"/>
</dbReference>
<dbReference type="GO" id="GO:0030866">
    <property type="term" value="P:cortical actin cytoskeleton organization"/>
    <property type="evidence" value="ECO:0007669"/>
    <property type="project" value="TreeGrafter"/>
</dbReference>
<evidence type="ECO:0000313" key="4">
    <source>
        <dbReference type="Proteomes" id="UP001321473"/>
    </source>
</evidence>
<feature type="compositionally biased region" description="Polar residues" evidence="1">
    <location>
        <begin position="424"/>
        <end position="436"/>
    </location>
</feature>
<feature type="region of interest" description="Disordered" evidence="1">
    <location>
        <begin position="564"/>
        <end position="647"/>
    </location>
</feature>